<evidence type="ECO:0000256" key="3">
    <source>
        <dbReference type="ARBA" id="ARBA00022801"/>
    </source>
</evidence>
<comment type="caution">
    <text evidence="5">The sequence shown here is derived from an EMBL/GenBank/DDBJ whole genome shotgun (WGS) entry which is preliminary data.</text>
</comment>
<dbReference type="InterPro" id="IPR029062">
    <property type="entry name" value="Class_I_gatase-like"/>
</dbReference>
<dbReference type="RefSeq" id="WP_206568784.1">
    <property type="nucleotide sequence ID" value="NZ_JAFKCW010000002.1"/>
</dbReference>
<organism evidence="5 6">
    <name type="scientific">Algoriphagus aestuariicola</name>
    <dbReference type="NCBI Taxonomy" id="1852016"/>
    <lineage>
        <taxon>Bacteria</taxon>
        <taxon>Pseudomonadati</taxon>
        <taxon>Bacteroidota</taxon>
        <taxon>Cytophagia</taxon>
        <taxon>Cytophagales</taxon>
        <taxon>Cyclobacteriaceae</taxon>
        <taxon>Algoriphagus</taxon>
    </lineage>
</organism>
<proteinExistence type="inferred from homology"/>
<dbReference type="Proteomes" id="UP000664698">
    <property type="component" value="Unassembled WGS sequence"/>
</dbReference>
<dbReference type="SUPFAM" id="SSF52317">
    <property type="entry name" value="Class I glutamine amidotransferase-like"/>
    <property type="match status" value="1"/>
</dbReference>
<protein>
    <submittedName>
        <fullName evidence="5">Peptidase E</fullName>
    </submittedName>
</protein>
<keyword evidence="2" id="KW-0645">Protease</keyword>
<dbReference type="Pfam" id="PF03575">
    <property type="entry name" value="Peptidase_S51"/>
    <property type="match status" value="1"/>
</dbReference>
<evidence type="ECO:0000256" key="4">
    <source>
        <dbReference type="ARBA" id="ARBA00022825"/>
    </source>
</evidence>
<dbReference type="PANTHER" id="PTHR20842">
    <property type="entry name" value="PROTEASE S51 ALPHA-ASPARTYL DIPEPTIDASE"/>
    <property type="match status" value="1"/>
</dbReference>
<accession>A0ABS3BPP8</accession>
<keyword evidence="6" id="KW-1185">Reference proteome</keyword>
<dbReference type="CDD" id="cd03146">
    <property type="entry name" value="GAT1_Peptidase_E"/>
    <property type="match status" value="1"/>
</dbReference>
<evidence type="ECO:0000256" key="2">
    <source>
        <dbReference type="ARBA" id="ARBA00022670"/>
    </source>
</evidence>
<keyword evidence="4" id="KW-0720">Serine protease</keyword>
<dbReference type="PANTHER" id="PTHR20842:SF0">
    <property type="entry name" value="ALPHA-ASPARTYL DIPEPTIDASE"/>
    <property type="match status" value="1"/>
</dbReference>
<keyword evidence="3" id="KW-0378">Hydrolase</keyword>
<evidence type="ECO:0000313" key="5">
    <source>
        <dbReference type="EMBL" id="MBN7800794.1"/>
    </source>
</evidence>
<dbReference type="EMBL" id="JAFKCW010000002">
    <property type="protein sequence ID" value="MBN7800794.1"/>
    <property type="molecule type" value="Genomic_DNA"/>
</dbReference>
<evidence type="ECO:0000256" key="1">
    <source>
        <dbReference type="ARBA" id="ARBA00006534"/>
    </source>
</evidence>
<name>A0ABS3BPP8_9BACT</name>
<sequence>MPAKMKRRNFLKSAMVASALPLQSLQSQPEISKPIVRKLFAYGGDFDRGFTKYVASLTGKTSPRICFLPTATGDAAGYVMRWFETCSGLPLNAFVQRSFISSYNQKESFEDIFLSMDAILVGGGNTLNMMAIWKAQGIDHALRKAYESGVILGGGSAGSLCWFEQGTTDSRPGSLTTVEGLGLISGSHSPHYDGEGERKPLYWSKIKSGEYKAGFACDDKAGIYFENEQVKQVVSLNEKSNAYHVSLAGGEIVEKAFPKEVLPPAWP</sequence>
<dbReference type="Gene3D" id="3.40.50.880">
    <property type="match status" value="1"/>
</dbReference>
<evidence type="ECO:0000313" key="6">
    <source>
        <dbReference type="Proteomes" id="UP000664698"/>
    </source>
</evidence>
<reference evidence="5 6" key="1">
    <citation type="submission" date="2021-03" db="EMBL/GenBank/DDBJ databases">
        <title>novel species isolated from a fishpond in China.</title>
        <authorList>
            <person name="Lu H."/>
            <person name="Cai Z."/>
        </authorList>
    </citation>
    <scope>NUCLEOTIDE SEQUENCE [LARGE SCALE GENOMIC DNA]</scope>
    <source>
        <strain evidence="5 6">JCM 31546</strain>
    </source>
</reference>
<dbReference type="InterPro" id="IPR005320">
    <property type="entry name" value="Peptidase_S51"/>
</dbReference>
<gene>
    <name evidence="5" type="ORF">J0A67_07980</name>
</gene>
<comment type="similarity">
    <text evidence="1">Belongs to the peptidase S51 family.</text>
</comment>